<dbReference type="SUPFAM" id="SSF53383">
    <property type="entry name" value="PLP-dependent transferases"/>
    <property type="match status" value="1"/>
</dbReference>
<dbReference type="PANTHER" id="PTHR43525:SF2">
    <property type="entry name" value="CYSTATHIONINE BETA-LYASE-RELATED"/>
    <property type="match status" value="1"/>
</dbReference>
<reference evidence="8" key="1">
    <citation type="submission" date="2016-10" db="EMBL/GenBank/DDBJ databases">
        <authorList>
            <person name="Varghese N."/>
            <person name="Submissions S."/>
        </authorList>
    </citation>
    <scope>NUCLEOTIDE SEQUENCE [LARGE SCALE GENOMIC DNA]</scope>
    <source>
        <strain evidence="8">DSM 44526</strain>
    </source>
</reference>
<dbReference type="GO" id="GO:0047804">
    <property type="term" value="F:cysteine-S-conjugate beta-lyase activity"/>
    <property type="evidence" value="ECO:0007669"/>
    <property type="project" value="UniProtKB-EC"/>
</dbReference>
<dbReference type="Gene3D" id="3.40.640.10">
    <property type="entry name" value="Type I PLP-dependent aspartate aminotransferase-like (Major domain)"/>
    <property type="match status" value="1"/>
</dbReference>
<dbReference type="EMBL" id="FNCF01000002">
    <property type="protein sequence ID" value="SDF88410.1"/>
    <property type="molecule type" value="Genomic_DNA"/>
</dbReference>
<name>A0A1G7PSN1_9ACTN</name>
<dbReference type="GO" id="GO:0030170">
    <property type="term" value="F:pyridoxal phosphate binding"/>
    <property type="evidence" value="ECO:0007669"/>
    <property type="project" value="InterPro"/>
</dbReference>
<dbReference type="Proteomes" id="UP000198863">
    <property type="component" value="Unassembled WGS sequence"/>
</dbReference>
<accession>A0A1G7PSN1</accession>
<dbReference type="InterPro" id="IPR051798">
    <property type="entry name" value="Class-II_PLP-Dep_Aminotrans"/>
</dbReference>
<keyword evidence="3" id="KW-0663">Pyridoxal phosphate</keyword>
<dbReference type="PANTHER" id="PTHR43525">
    <property type="entry name" value="PROTEIN MALY"/>
    <property type="match status" value="1"/>
</dbReference>
<dbReference type="AlphaFoldDB" id="A0A1G7PSN1"/>
<dbReference type="InterPro" id="IPR015424">
    <property type="entry name" value="PyrdxlP-dep_Trfase"/>
</dbReference>
<evidence type="ECO:0000256" key="3">
    <source>
        <dbReference type="ARBA" id="ARBA00022898"/>
    </source>
</evidence>
<evidence type="ECO:0000256" key="5">
    <source>
        <dbReference type="ARBA" id="ARBA00037974"/>
    </source>
</evidence>
<gene>
    <name evidence="7" type="ORF">SAMN05660324_1175</name>
</gene>
<evidence type="ECO:0000313" key="8">
    <source>
        <dbReference type="Proteomes" id="UP000198863"/>
    </source>
</evidence>
<dbReference type="InterPro" id="IPR015422">
    <property type="entry name" value="PyrdxlP-dep_Trfase_small"/>
</dbReference>
<dbReference type="Gene3D" id="3.90.1150.10">
    <property type="entry name" value="Aspartate Aminotransferase, domain 1"/>
    <property type="match status" value="1"/>
</dbReference>
<comment type="similarity">
    <text evidence="5">Belongs to the class-II pyridoxal-phosphate-dependent aminotransferase family. MalY/PatB cystathionine beta-lyase subfamily.</text>
</comment>
<evidence type="ECO:0000313" key="7">
    <source>
        <dbReference type="EMBL" id="SDF88410.1"/>
    </source>
</evidence>
<dbReference type="CDD" id="cd00609">
    <property type="entry name" value="AAT_like"/>
    <property type="match status" value="1"/>
</dbReference>
<keyword evidence="8" id="KW-1185">Reference proteome</keyword>
<dbReference type="EC" id="4.4.1.13" evidence="2"/>
<organism evidence="7 8">
    <name type="scientific">Klenkia brasiliensis</name>
    <dbReference type="NCBI Taxonomy" id="333142"/>
    <lineage>
        <taxon>Bacteria</taxon>
        <taxon>Bacillati</taxon>
        <taxon>Actinomycetota</taxon>
        <taxon>Actinomycetes</taxon>
        <taxon>Geodermatophilales</taxon>
        <taxon>Geodermatophilaceae</taxon>
        <taxon>Klenkia</taxon>
    </lineage>
</organism>
<keyword evidence="4 7" id="KW-0456">Lyase</keyword>
<protein>
    <recommendedName>
        <fullName evidence="2">cysteine-S-conjugate beta-lyase</fullName>
        <ecNumber evidence="2">4.4.1.13</ecNumber>
    </recommendedName>
</protein>
<evidence type="ECO:0000256" key="1">
    <source>
        <dbReference type="ARBA" id="ARBA00001933"/>
    </source>
</evidence>
<evidence type="ECO:0000259" key="6">
    <source>
        <dbReference type="Pfam" id="PF00155"/>
    </source>
</evidence>
<evidence type="ECO:0000256" key="4">
    <source>
        <dbReference type="ARBA" id="ARBA00023239"/>
    </source>
</evidence>
<feature type="domain" description="Aminotransferase class I/classII large" evidence="6">
    <location>
        <begin position="67"/>
        <end position="372"/>
    </location>
</feature>
<dbReference type="RefSeq" id="WP_207507629.1">
    <property type="nucleotide sequence ID" value="NZ_FNCF01000002.1"/>
</dbReference>
<dbReference type="Pfam" id="PF00155">
    <property type="entry name" value="Aminotran_1_2"/>
    <property type="match status" value="1"/>
</dbReference>
<proteinExistence type="inferred from homology"/>
<dbReference type="InterPro" id="IPR015421">
    <property type="entry name" value="PyrdxlP-dep_Trfase_major"/>
</dbReference>
<evidence type="ECO:0000256" key="2">
    <source>
        <dbReference type="ARBA" id="ARBA00012224"/>
    </source>
</evidence>
<dbReference type="InterPro" id="IPR004839">
    <property type="entry name" value="Aminotransferase_I/II_large"/>
</dbReference>
<comment type="cofactor">
    <cofactor evidence="1">
        <name>pyridoxal 5'-phosphate</name>
        <dbReference type="ChEBI" id="CHEBI:597326"/>
    </cofactor>
</comment>
<sequence>MEPVFLTLADTVGAARRRSAKWAADDPDVLPLTVAELDVALAPPVADALAAAVAASDTGYSWAVPGLGRAWAGFAARRWGWAVDPAAVTAVPDVEVGVVEVLRALGARGRPVAFSPPVYPPFWAWVAVVGAVACEVPLARDPWRLDLAALDRAFAEHRPAAYLLCSPQNPVGRVHEAAELAELVALAGRHGVPLVVDEIHSPLTLPGAVHTPLLTVPGAADVAVSVLSASKAFNLSGLTCAAVVSGSPAGRAVVDRLPPDLTSRTGHLGVLASVAALEHGDAWLDGLLAALAARFDQLGDLLARHLPEVGWTRPEATYLAWLDVSALPGDPVEAFLRRGRVALQDGARFGGPGFARLNAGTGPDVLAEAVARMAAALR</sequence>